<dbReference type="InterPro" id="IPR036412">
    <property type="entry name" value="HAD-like_sf"/>
</dbReference>
<dbReference type="Pfam" id="PF09419">
    <property type="entry name" value="PGP_phosphatase"/>
    <property type="match status" value="1"/>
</dbReference>
<reference evidence="1 2" key="1">
    <citation type="submission" date="2023-06" db="EMBL/GenBank/DDBJ databases">
        <title>Identification and characterization of horizontal gene transfer across gut microbiota members of farm animals based on homology search.</title>
        <authorList>
            <person name="Schwarzerova J."/>
            <person name="Nykrynova M."/>
            <person name="Jureckova K."/>
            <person name="Cejkova D."/>
            <person name="Rychlik I."/>
        </authorList>
    </citation>
    <scope>NUCLEOTIDE SEQUENCE [LARGE SCALE GENOMIC DNA]</scope>
    <source>
        <strain evidence="1 2">ET39</strain>
    </source>
</reference>
<dbReference type="InterPro" id="IPR010021">
    <property type="entry name" value="PGPP1/Gep4"/>
</dbReference>
<dbReference type="Proteomes" id="UP001529340">
    <property type="component" value="Unassembled WGS sequence"/>
</dbReference>
<reference evidence="2" key="2">
    <citation type="submission" date="2023-06" db="EMBL/GenBank/DDBJ databases">
        <title>Identification and characterization of horizontal gene transfer across gut microbiota members of farm animals based on homology search.</title>
        <authorList>
            <person name="Zeman M."/>
            <person name="Kubasova T."/>
            <person name="Jahodarova E."/>
            <person name="Nykrynova M."/>
            <person name="Rychlik I."/>
        </authorList>
    </citation>
    <scope>NUCLEOTIDE SEQUENCE [LARGE SCALE GENOMIC DNA]</scope>
    <source>
        <strain evidence="2">ET39</strain>
    </source>
</reference>
<name>A0ABT7UC50_9FIRM</name>
<protein>
    <submittedName>
        <fullName evidence="1">YqeG family HAD IIIA-type phosphatase</fullName>
    </submittedName>
</protein>
<comment type="caution">
    <text evidence="1">The sequence shown here is derived from an EMBL/GenBank/DDBJ whole genome shotgun (WGS) entry which is preliminary data.</text>
</comment>
<dbReference type="InterPro" id="IPR023214">
    <property type="entry name" value="HAD_sf"/>
</dbReference>
<reference evidence="1 2" key="3">
    <citation type="submission" date="2023-06" db="EMBL/GenBank/DDBJ databases">
        <authorList>
            <person name="Zeman M."/>
            <person name="Kubasova T."/>
            <person name="Jahodarova E."/>
            <person name="Nykrynova M."/>
            <person name="Rychlik I."/>
        </authorList>
    </citation>
    <scope>NUCLEOTIDE SEQUENCE [LARGE SCALE GENOMIC DNA]</scope>
    <source>
        <strain evidence="1 2">ET39</strain>
    </source>
</reference>
<accession>A0ABT7UC50</accession>
<dbReference type="Gene3D" id="3.40.50.1000">
    <property type="entry name" value="HAD superfamily/HAD-like"/>
    <property type="match status" value="1"/>
</dbReference>
<evidence type="ECO:0000313" key="1">
    <source>
        <dbReference type="EMBL" id="MDM8156960.1"/>
    </source>
</evidence>
<sequence length="176" mass="20420">MKLFTPDYYVESYHAIDLERLKRQGIALLVCDIDNTLVPHDHARADDDVRAFIKRVKDSGLAVAFVSNNVKERVETFASEFHAPCYPFAKKPLKRTYRKMMNELGYRSDQIAVLGDQLLTDMLGANRMHFYTILTNPVAKRDLKCTKVNRVFEQMIFSLLEKRGKLKRGNYDDKVL</sequence>
<dbReference type="InterPro" id="IPR027706">
    <property type="entry name" value="PGP_Pase"/>
</dbReference>
<dbReference type="InterPro" id="IPR006549">
    <property type="entry name" value="HAD-SF_hydro_IIIA"/>
</dbReference>
<dbReference type="SUPFAM" id="SSF56784">
    <property type="entry name" value="HAD-like"/>
    <property type="match status" value="1"/>
</dbReference>
<keyword evidence="2" id="KW-1185">Reference proteome</keyword>
<dbReference type="EMBL" id="JAUDCG010000015">
    <property type="protein sequence ID" value="MDM8156960.1"/>
    <property type="molecule type" value="Genomic_DNA"/>
</dbReference>
<dbReference type="NCBIfam" id="TIGR01668">
    <property type="entry name" value="YqeG_hyp_ppase"/>
    <property type="match status" value="1"/>
</dbReference>
<dbReference type="RefSeq" id="WP_289607423.1">
    <property type="nucleotide sequence ID" value="NZ_JAUDCG010000015.1"/>
</dbReference>
<proteinExistence type="predicted"/>
<dbReference type="NCBIfam" id="TIGR01662">
    <property type="entry name" value="HAD-SF-IIIA"/>
    <property type="match status" value="1"/>
</dbReference>
<gene>
    <name evidence="1" type="ORF">QUV96_04830</name>
</gene>
<evidence type="ECO:0000313" key="2">
    <source>
        <dbReference type="Proteomes" id="UP001529340"/>
    </source>
</evidence>
<organism evidence="1 2">
    <name type="scientific">Amedibacillus dolichus</name>
    <dbReference type="NCBI Taxonomy" id="31971"/>
    <lineage>
        <taxon>Bacteria</taxon>
        <taxon>Bacillati</taxon>
        <taxon>Bacillota</taxon>
        <taxon>Erysipelotrichia</taxon>
        <taxon>Erysipelotrichales</taxon>
        <taxon>Erysipelotrichaceae</taxon>
        <taxon>Amedibacillus</taxon>
    </lineage>
</organism>